<name>A0ABD1GW72_SALDI</name>
<proteinExistence type="predicted"/>
<reference evidence="2 3" key="1">
    <citation type="submission" date="2024-06" db="EMBL/GenBank/DDBJ databases">
        <title>A chromosome level genome sequence of Diviner's sage (Salvia divinorum).</title>
        <authorList>
            <person name="Ford S.A."/>
            <person name="Ro D.-K."/>
            <person name="Ness R.W."/>
            <person name="Phillips M.A."/>
        </authorList>
    </citation>
    <scope>NUCLEOTIDE SEQUENCE [LARGE SCALE GENOMIC DNA]</scope>
    <source>
        <strain evidence="2">SAF-2024a</strain>
        <tissue evidence="2">Leaf</tissue>
    </source>
</reference>
<dbReference type="InterPro" id="IPR023213">
    <property type="entry name" value="CAT-like_dom_sf"/>
</dbReference>
<dbReference type="GO" id="GO:0016740">
    <property type="term" value="F:transferase activity"/>
    <property type="evidence" value="ECO:0007669"/>
    <property type="project" value="UniProtKB-KW"/>
</dbReference>
<protein>
    <submittedName>
        <fullName evidence="2">Uncharacterized protein</fullName>
    </submittedName>
</protein>
<comment type="caution">
    <text evidence="2">The sequence shown here is derived from an EMBL/GenBank/DDBJ whole genome shotgun (WGS) entry which is preliminary data.</text>
</comment>
<evidence type="ECO:0000256" key="1">
    <source>
        <dbReference type="ARBA" id="ARBA00022679"/>
    </source>
</evidence>
<dbReference type="Gene3D" id="3.30.559.10">
    <property type="entry name" value="Chloramphenicol acetyltransferase-like domain"/>
    <property type="match status" value="2"/>
</dbReference>
<keyword evidence="3" id="KW-1185">Reference proteome</keyword>
<evidence type="ECO:0000313" key="2">
    <source>
        <dbReference type="EMBL" id="KAL1547254.1"/>
    </source>
</evidence>
<dbReference type="AlphaFoldDB" id="A0ABD1GW72"/>
<sequence>MPQDQIQTISTSTIKVESTARITLTPSDLELLFLEYVQMGLLFPHPTPPQLTTLLSHTNSPTIVHHLKTSLHRTLRFFPTLVGRLATARTDAGGATCFFLDCGHAEGGALFVHADGSALTVADVNESSNSGPGVVPSLFPLAGARNNDGASLPLLAVQVTDLADGLFVGWTVNHLVADGTAFWIFLNSWAEISRGSGGGESISRPPILSRDQVNLDLVGEKDIFIRDQHLIAAEKSNSAADASALAAELSERVFRLTKEKVRKLKVTANEEMEESNGKISSLQAIIAHLWRAIIRCRSVPAGEATTFEIPMGARQRMSPPLPDEYFGNAVFPGTVTLDAGEVSGHGLGWTAWQINRMVAAASGPEKVKEFYSGWAKEPKFLQFDAIPTNHFILINSPRFDVYGNDFGWGPPVAARSGGGSSFDGRITVSAGLEEGSLDVEVCLLKETLAAIAEDVEFMDFVTVEN</sequence>
<dbReference type="PANTHER" id="PTHR31896">
    <property type="entry name" value="FAMILY REGULATORY PROTEIN, PUTATIVE (AFU_ORTHOLOGUE AFUA_3G14730)-RELATED"/>
    <property type="match status" value="1"/>
</dbReference>
<accession>A0ABD1GW72</accession>
<dbReference type="Proteomes" id="UP001567538">
    <property type="component" value="Unassembled WGS sequence"/>
</dbReference>
<dbReference type="Pfam" id="PF02458">
    <property type="entry name" value="Transferase"/>
    <property type="match status" value="1"/>
</dbReference>
<keyword evidence="1" id="KW-0808">Transferase</keyword>
<evidence type="ECO:0000313" key="3">
    <source>
        <dbReference type="Proteomes" id="UP001567538"/>
    </source>
</evidence>
<dbReference type="InterPro" id="IPR051283">
    <property type="entry name" value="Sec_Metabolite_Acyltrans"/>
</dbReference>
<gene>
    <name evidence="2" type="ORF">AAHA92_23754</name>
</gene>
<dbReference type="PANTHER" id="PTHR31896:SF43">
    <property type="entry name" value="PROTEIN ENHANCED PSEUDOMONAS SUSCEPTIBILITY 1"/>
    <property type="match status" value="1"/>
</dbReference>
<dbReference type="EMBL" id="JBEAFC010000008">
    <property type="protein sequence ID" value="KAL1547254.1"/>
    <property type="molecule type" value="Genomic_DNA"/>
</dbReference>
<organism evidence="2 3">
    <name type="scientific">Salvia divinorum</name>
    <name type="common">Maria pastora</name>
    <name type="synonym">Diviner's sage</name>
    <dbReference type="NCBI Taxonomy" id="28513"/>
    <lineage>
        <taxon>Eukaryota</taxon>
        <taxon>Viridiplantae</taxon>
        <taxon>Streptophyta</taxon>
        <taxon>Embryophyta</taxon>
        <taxon>Tracheophyta</taxon>
        <taxon>Spermatophyta</taxon>
        <taxon>Magnoliopsida</taxon>
        <taxon>eudicotyledons</taxon>
        <taxon>Gunneridae</taxon>
        <taxon>Pentapetalae</taxon>
        <taxon>asterids</taxon>
        <taxon>lamiids</taxon>
        <taxon>Lamiales</taxon>
        <taxon>Lamiaceae</taxon>
        <taxon>Nepetoideae</taxon>
        <taxon>Mentheae</taxon>
        <taxon>Salviinae</taxon>
        <taxon>Salvia</taxon>
        <taxon>Salvia subgen. Calosphace</taxon>
    </lineage>
</organism>